<dbReference type="VEuPathDB" id="VectorBase:AALB014364"/>
<accession>A0A182FXJ4</accession>
<dbReference type="Proteomes" id="UP000069272">
    <property type="component" value="Chromosome 3R"/>
</dbReference>
<dbReference type="AlphaFoldDB" id="A0A182FXJ4"/>
<evidence type="ECO:0000313" key="2">
    <source>
        <dbReference type="Proteomes" id="UP000069272"/>
    </source>
</evidence>
<keyword evidence="2" id="KW-1185">Reference proteome</keyword>
<organism evidence="1 2">
    <name type="scientific">Anopheles albimanus</name>
    <name type="common">New world malaria mosquito</name>
    <dbReference type="NCBI Taxonomy" id="7167"/>
    <lineage>
        <taxon>Eukaryota</taxon>
        <taxon>Metazoa</taxon>
        <taxon>Ecdysozoa</taxon>
        <taxon>Arthropoda</taxon>
        <taxon>Hexapoda</taxon>
        <taxon>Insecta</taxon>
        <taxon>Pterygota</taxon>
        <taxon>Neoptera</taxon>
        <taxon>Endopterygota</taxon>
        <taxon>Diptera</taxon>
        <taxon>Nematocera</taxon>
        <taxon>Culicoidea</taxon>
        <taxon>Culicidae</taxon>
        <taxon>Anophelinae</taxon>
        <taxon>Anopheles</taxon>
    </lineage>
</organism>
<proteinExistence type="predicted"/>
<dbReference type="EnsemblMetazoa" id="AALB014364-RA">
    <property type="protein sequence ID" value="AALB014364-PA"/>
    <property type="gene ID" value="AALB014364"/>
</dbReference>
<name>A0A182FXJ4_ANOAL</name>
<reference evidence="1" key="2">
    <citation type="submission" date="2022-08" db="UniProtKB">
        <authorList>
            <consortium name="EnsemblMetazoa"/>
        </authorList>
    </citation>
    <scope>IDENTIFICATION</scope>
    <source>
        <strain evidence="1">STECLA/ALBI9_A</strain>
    </source>
</reference>
<protein>
    <submittedName>
        <fullName evidence="1">Uncharacterized protein</fullName>
    </submittedName>
</protein>
<reference evidence="1 2" key="1">
    <citation type="journal article" date="2017" name="G3 (Bethesda)">
        <title>The Physical Genome Mapping of Anopheles albimanus Corrected Scaffold Misassemblies and Identified Interarm Rearrangements in Genus Anopheles.</title>
        <authorList>
            <person name="Artemov G.N."/>
            <person name="Peery A.N."/>
            <person name="Jiang X."/>
            <person name="Tu Z."/>
            <person name="Stegniy V.N."/>
            <person name="Sharakhova M.V."/>
            <person name="Sharakhov I.V."/>
        </authorList>
    </citation>
    <scope>NUCLEOTIDE SEQUENCE [LARGE SCALE GENOMIC DNA]</scope>
    <source>
        <strain evidence="1 2">ALBI9_A</strain>
    </source>
</reference>
<sequence length="40" mass="4334">MECYFVSRHLNGSYVLHLVGAPTGGPPQPGLNGSFPYLEQ</sequence>
<evidence type="ECO:0000313" key="1">
    <source>
        <dbReference type="EnsemblMetazoa" id="AALB014364-PA"/>
    </source>
</evidence>